<dbReference type="KEGG" id="bor:COCMIDRAFT_25910"/>
<dbReference type="RefSeq" id="XP_007687465.1">
    <property type="nucleotide sequence ID" value="XM_007689275.1"/>
</dbReference>
<feature type="region of interest" description="Disordered" evidence="1">
    <location>
        <begin position="1"/>
        <end position="46"/>
    </location>
</feature>
<dbReference type="EMBL" id="KI963973">
    <property type="protein sequence ID" value="EUC46034.1"/>
    <property type="molecule type" value="Genomic_DNA"/>
</dbReference>
<evidence type="ECO:0000256" key="1">
    <source>
        <dbReference type="SAM" id="MobiDB-lite"/>
    </source>
</evidence>
<accession>W6ZEU5</accession>
<protein>
    <submittedName>
        <fullName evidence="2">Uncharacterized protein</fullName>
    </submittedName>
</protein>
<feature type="compositionally biased region" description="Basic and acidic residues" evidence="1">
    <location>
        <begin position="26"/>
        <end position="36"/>
    </location>
</feature>
<feature type="compositionally biased region" description="Low complexity" evidence="1">
    <location>
        <begin position="7"/>
        <end position="25"/>
    </location>
</feature>
<reference evidence="2 3" key="1">
    <citation type="journal article" date="2013" name="PLoS Genet.">
        <title>Comparative genome structure, secondary metabolite, and effector coding capacity across Cochliobolus pathogens.</title>
        <authorList>
            <person name="Condon B.J."/>
            <person name="Leng Y."/>
            <person name="Wu D."/>
            <person name="Bushley K.E."/>
            <person name="Ohm R.A."/>
            <person name="Otillar R."/>
            <person name="Martin J."/>
            <person name="Schackwitz W."/>
            <person name="Grimwood J."/>
            <person name="MohdZainudin N."/>
            <person name="Xue C."/>
            <person name="Wang R."/>
            <person name="Manning V.A."/>
            <person name="Dhillon B."/>
            <person name="Tu Z.J."/>
            <person name="Steffenson B.J."/>
            <person name="Salamov A."/>
            <person name="Sun H."/>
            <person name="Lowry S."/>
            <person name="LaButti K."/>
            <person name="Han J."/>
            <person name="Copeland A."/>
            <person name="Lindquist E."/>
            <person name="Barry K."/>
            <person name="Schmutz J."/>
            <person name="Baker S.E."/>
            <person name="Ciuffetti L.M."/>
            <person name="Grigoriev I.V."/>
            <person name="Zhong S."/>
            <person name="Turgeon B.G."/>
        </authorList>
    </citation>
    <scope>NUCLEOTIDE SEQUENCE [LARGE SCALE GENOMIC DNA]</scope>
    <source>
        <strain evidence="2 3">ATCC 44560</strain>
    </source>
</reference>
<dbReference type="GeneID" id="19120845"/>
<dbReference type="HOGENOM" id="CLU_1594235_0_0_1"/>
<name>W6ZEU5_COCMI</name>
<dbReference type="AlphaFoldDB" id="W6ZEU5"/>
<dbReference type="Proteomes" id="UP000054032">
    <property type="component" value="Unassembled WGS sequence"/>
</dbReference>
<gene>
    <name evidence="2" type="ORF">COCMIDRAFT_25910</name>
</gene>
<evidence type="ECO:0000313" key="2">
    <source>
        <dbReference type="EMBL" id="EUC46034.1"/>
    </source>
</evidence>
<evidence type="ECO:0000313" key="3">
    <source>
        <dbReference type="Proteomes" id="UP000054032"/>
    </source>
</evidence>
<proteinExistence type="predicted"/>
<keyword evidence="3" id="KW-1185">Reference proteome</keyword>
<sequence length="167" mass="17591">MAPHPNATPATPQSSITATTATSADAGRDERVESSESSRAGSSHTCCPPVRWSVCSPACLPACLPARRRYGTTTPIARTPVPALSADLVGYDNGSSFLQRRPRDGEMREGGLPNSGAGPVVSVMCCGSDVMATLPRLLLCMLPGLLSTLGWNMNEHPLCKDANYVYV</sequence>
<organism evidence="2 3">
    <name type="scientific">Bipolaris oryzae ATCC 44560</name>
    <dbReference type="NCBI Taxonomy" id="930090"/>
    <lineage>
        <taxon>Eukaryota</taxon>
        <taxon>Fungi</taxon>
        <taxon>Dikarya</taxon>
        <taxon>Ascomycota</taxon>
        <taxon>Pezizomycotina</taxon>
        <taxon>Dothideomycetes</taxon>
        <taxon>Pleosporomycetidae</taxon>
        <taxon>Pleosporales</taxon>
        <taxon>Pleosporineae</taxon>
        <taxon>Pleosporaceae</taxon>
        <taxon>Bipolaris</taxon>
    </lineage>
</organism>